<accession>A0A916UPW4</accession>
<gene>
    <name evidence="3" type="ORF">GCM10011396_32270</name>
</gene>
<dbReference type="Pfam" id="PF01584">
    <property type="entry name" value="CheW"/>
    <property type="match status" value="1"/>
</dbReference>
<dbReference type="PANTHER" id="PTHR22617:SF43">
    <property type="entry name" value="PROTEIN PILI"/>
    <property type="match status" value="1"/>
</dbReference>
<dbReference type="GO" id="GO:0005829">
    <property type="term" value="C:cytosol"/>
    <property type="evidence" value="ECO:0007669"/>
    <property type="project" value="TreeGrafter"/>
</dbReference>
<dbReference type="GO" id="GO:0007165">
    <property type="term" value="P:signal transduction"/>
    <property type="evidence" value="ECO:0007669"/>
    <property type="project" value="InterPro"/>
</dbReference>
<name>A0A916UPW4_9BURK</name>
<dbReference type="InterPro" id="IPR036061">
    <property type="entry name" value="CheW-like_dom_sf"/>
</dbReference>
<dbReference type="Gene3D" id="2.30.30.40">
    <property type="entry name" value="SH3 Domains"/>
    <property type="match status" value="1"/>
</dbReference>
<dbReference type="PROSITE" id="PS50851">
    <property type="entry name" value="CHEW"/>
    <property type="match status" value="1"/>
</dbReference>
<protein>
    <recommendedName>
        <fullName evidence="2">CheW-like domain-containing protein</fullName>
    </recommendedName>
</protein>
<feature type="region of interest" description="Disordered" evidence="1">
    <location>
        <begin position="1"/>
        <end position="22"/>
    </location>
</feature>
<evidence type="ECO:0000259" key="2">
    <source>
        <dbReference type="PROSITE" id="PS50851"/>
    </source>
</evidence>
<dbReference type="PANTHER" id="PTHR22617">
    <property type="entry name" value="CHEMOTAXIS SENSOR HISTIDINE KINASE-RELATED"/>
    <property type="match status" value="1"/>
</dbReference>
<dbReference type="InterPro" id="IPR039315">
    <property type="entry name" value="CheW"/>
</dbReference>
<dbReference type="AlphaFoldDB" id="A0A916UPW4"/>
<feature type="compositionally biased region" description="Polar residues" evidence="1">
    <location>
        <begin position="1"/>
        <end position="11"/>
    </location>
</feature>
<dbReference type="Gene3D" id="2.40.50.180">
    <property type="entry name" value="CheA-289, Domain 4"/>
    <property type="match status" value="1"/>
</dbReference>
<proteinExistence type="predicted"/>
<keyword evidence="4" id="KW-1185">Reference proteome</keyword>
<dbReference type="InterPro" id="IPR002545">
    <property type="entry name" value="CheW-lke_dom"/>
</dbReference>
<sequence>MDQTSLEQASPGSDIARPEKGVRRTRLREFQAQLVQRMQAAQSGTAVSASQLGIMVGHTRYLLELKEAGEIVTVAAMTSVPLTRDWYRGLSNIRGNLTSVVDLARFQGKDITTIDAGSRVVAFAPGLAFNSGLLVSQVFGLRNLSDMEALDDPDDGVRKSWMVKKYKDKDGNVWMALSLSLLVQDQEFLHVGL</sequence>
<dbReference type="RefSeq" id="WP_229751155.1">
    <property type="nucleotide sequence ID" value="NZ_BMED01000003.1"/>
</dbReference>
<dbReference type="GO" id="GO:0006935">
    <property type="term" value="P:chemotaxis"/>
    <property type="evidence" value="ECO:0007669"/>
    <property type="project" value="InterPro"/>
</dbReference>
<comment type="caution">
    <text evidence="3">The sequence shown here is derived from an EMBL/GenBank/DDBJ whole genome shotgun (WGS) entry which is preliminary data.</text>
</comment>
<reference evidence="3" key="1">
    <citation type="journal article" date="2014" name="Int. J. Syst. Evol. Microbiol.">
        <title>Complete genome sequence of Corynebacterium casei LMG S-19264T (=DSM 44701T), isolated from a smear-ripened cheese.</title>
        <authorList>
            <consortium name="US DOE Joint Genome Institute (JGI-PGF)"/>
            <person name="Walter F."/>
            <person name="Albersmeier A."/>
            <person name="Kalinowski J."/>
            <person name="Ruckert C."/>
        </authorList>
    </citation>
    <scope>NUCLEOTIDE SEQUENCE</scope>
    <source>
        <strain evidence="3">CGMCC 1.10998</strain>
    </source>
</reference>
<evidence type="ECO:0000256" key="1">
    <source>
        <dbReference type="SAM" id="MobiDB-lite"/>
    </source>
</evidence>
<reference evidence="3" key="2">
    <citation type="submission" date="2020-09" db="EMBL/GenBank/DDBJ databases">
        <authorList>
            <person name="Sun Q."/>
            <person name="Zhou Y."/>
        </authorList>
    </citation>
    <scope>NUCLEOTIDE SEQUENCE</scope>
    <source>
        <strain evidence="3">CGMCC 1.10998</strain>
    </source>
</reference>
<dbReference type="Proteomes" id="UP000637423">
    <property type="component" value="Unassembled WGS sequence"/>
</dbReference>
<dbReference type="SUPFAM" id="SSF50341">
    <property type="entry name" value="CheW-like"/>
    <property type="match status" value="1"/>
</dbReference>
<evidence type="ECO:0000313" key="3">
    <source>
        <dbReference type="EMBL" id="GGC82499.1"/>
    </source>
</evidence>
<organism evidence="3 4">
    <name type="scientific">Undibacterium terreum</name>
    <dbReference type="NCBI Taxonomy" id="1224302"/>
    <lineage>
        <taxon>Bacteria</taxon>
        <taxon>Pseudomonadati</taxon>
        <taxon>Pseudomonadota</taxon>
        <taxon>Betaproteobacteria</taxon>
        <taxon>Burkholderiales</taxon>
        <taxon>Oxalobacteraceae</taxon>
        <taxon>Undibacterium</taxon>
    </lineage>
</organism>
<dbReference type="EMBL" id="BMED01000003">
    <property type="protein sequence ID" value="GGC82499.1"/>
    <property type="molecule type" value="Genomic_DNA"/>
</dbReference>
<feature type="domain" description="CheW-like" evidence="2">
    <location>
        <begin position="48"/>
        <end position="188"/>
    </location>
</feature>
<evidence type="ECO:0000313" key="4">
    <source>
        <dbReference type="Proteomes" id="UP000637423"/>
    </source>
</evidence>